<dbReference type="Proteomes" id="UP000703269">
    <property type="component" value="Unassembled WGS sequence"/>
</dbReference>
<evidence type="ECO:0000256" key="3">
    <source>
        <dbReference type="ARBA" id="ARBA00022771"/>
    </source>
</evidence>
<keyword evidence="4" id="KW-0862">Zinc</keyword>
<keyword evidence="5" id="KW-0539">Nucleus</keyword>
<evidence type="ECO:0000313" key="7">
    <source>
        <dbReference type="Proteomes" id="UP000703269"/>
    </source>
</evidence>
<reference evidence="6 7" key="1">
    <citation type="submission" date="2021-08" db="EMBL/GenBank/DDBJ databases">
        <title>Draft Genome Sequence of Phanerochaete sordida strain YK-624.</title>
        <authorList>
            <person name="Mori T."/>
            <person name="Dohra H."/>
            <person name="Suzuki T."/>
            <person name="Kawagishi H."/>
            <person name="Hirai H."/>
        </authorList>
    </citation>
    <scope>NUCLEOTIDE SEQUENCE [LARGE SCALE GENOMIC DNA]</scope>
    <source>
        <strain evidence="6 7">YK-624</strain>
    </source>
</reference>
<comment type="caution">
    <text evidence="6">The sequence shown here is derived from an EMBL/GenBank/DDBJ whole genome shotgun (WGS) entry which is preliminary data.</text>
</comment>
<dbReference type="OrthoDB" id="2740733at2759"/>
<evidence type="ECO:0000256" key="1">
    <source>
        <dbReference type="ARBA" id="ARBA00004123"/>
    </source>
</evidence>
<gene>
    <name evidence="6" type="ORF">PsYK624_164220</name>
</gene>
<name>A0A9P3GQU7_9APHY</name>
<evidence type="ECO:0000256" key="2">
    <source>
        <dbReference type="ARBA" id="ARBA00022723"/>
    </source>
</evidence>
<proteinExistence type="predicted"/>
<dbReference type="AlphaFoldDB" id="A0A9P3GQU7"/>
<comment type="subcellular location">
    <subcellularLocation>
        <location evidence="1">Nucleus</location>
    </subcellularLocation>
</comment>
<dbReference type="PANTHER" id="PTHR46481">
    <property type="entry name" value="ZINC FINGER BED DOMAIN-CONTAINING PROTEIN 4"/>
    <property type="match status" value="1"/>
</dbReference>
<keyword evidence="7" id="KW-1185">Reference proteome</keyword>
<dbReference type="GO" id="GO:0008270">
    <property type="term" value="F:zinc ion binding"/>
    <property type="evidence" value="ECO:0007669"/>
    <property type="project" value="UniProtKB-KW"/>
</dbReference>
<evidence type="ECO:0000313" key="6">
    <source>
        <dbReference type="EMBL" id="GJF00143.1"/>
    </source>
</evidence>
<evidence type="ECO:0000256" key="4">
    <source>
        <dbReference type="ARBA" id="ARBA00022833"/>
    </source>
</evidence>
<dbReference type="InterPro" id="IPR052035">
    <property type="entry name" value="ZnF_BED_domain_contain"/>
</dbReference>
<protein>
    <submittedName>
        <fullName evidence="6">Uncharacterized protein</fullName>
    </submittedName>
</protein>
<sequence>MLNAKVEVPRPTTISRDIREIFTIAREAVGKMLQTHPGRPHLCLDGWTFPNVISFLGITVHRLHEGKAETFILDFVKLIKSHTSVYLSQQLTTRLKVYGIKDKILDITAVNASNNSTFVRKT</sequence>
<organism evidence="6 7">
    <name type="scientific">Phanerochaete sordida</name>
    <dbReference type="NCBI Taxonomy" id="48140"/>
    <lineage>
        <taxon>Eukaryota</taxon>
        <taxon>Fungi</taxon>
        <taxon>Dikarya</taxon>
        <taxon>Basidiomycota</taxon>
        <taxon>Agaricomycotina</taxon>
        <taxon>Agaricomycetes</taxon>
        <taxon>Polyporales</taxon>
        <taxon>Phanerochaetaceae</taxon>
        <taxon>Phanerochaete</taxon>
    </lineage>
</organism>
<accession>A0A9P3GQU7</accession>
<evidence type="ECO:0000256" key="5">
    <source>
        <dbReference type="ARBA" id="ARBA00023242"/>
    </source>
</evidence>
<dbReference type="GO" id="GO:0005634">
    <property type="term" value="C:nucleus"/>
    <property type="evidence" value="ECO:0007669"/>
    <property type="project" value="UniProtKB-SubCell"/>
</dbReference>
<dbReference type="EMBL" id="BPQB01000136">
    <property type="protein sequence ID" value="GJF00143.1"/>
    <property type="molecule type" value="Genomic_DNA"/>
</dbReference>
<keyword evidence="3" id="KW-0863">Zinc-finger</keyword>
<dbReference type="PANTHER" id="PTHR46481:SF10">
    <property type="entry name" value="ZINC FINGER BED DOMAIN-CONTAINING PROTEIN 39"/>
    <property type="match status" value="1"/>
</dbReference>
<keyword evidence="2" id="KW-0479">Metal-binding</keyword>